<evidence type="ECO:0000313" key="2">
    <source>
        <dbReference type="Proteomes" id="UP000479710"/>
    </source>
</evidence>
<dbReference type="AlphaFoldDB" id="A0A6G1E4W5"/>
<keyword evidence="2" id="KW-1185">Reference proteome</keyword>
<reference evidence="1 2" key="1">
    <citation type="submission" date="2019-11" db="EMBL/GenBank/DDBJ databases">
        <title>Whole genome sequence of Oryza granulata.</title>
        <authorList>
            <person name="Li W."/>
        </authorList>
    </citation>
    <scope>NUCLEOTIDE SEQUENCE [LARGE SCALE GENOMIC DNA]</scope>
    <source>
        <strain evidence="2">cv. Menghai</strain>
        <tissue evidence="1">Leaf</tissue>
    </source>
</reference>
<protein>
    <submittedName>
        <fullName evidence="1">Uncharacterized protein</fullName>
    </submittedName>
</protein>
<dbReference type="EMBL" id="SPHZ02000005">
    <property type="protein sequence ID" value="KAF0919767.1"/>
    <property type="molecule type" value="Genomic_DNA"/>
</dbReference>
<name>A0A6G1E4W5_9ORYZ</name>
<sequence>MAARRGTYRGCLALDVPSCGTRGGCCSPIMVAFDNRKTSPAALEGQCDDDDTKAWSRSHGVTGESS</sequence>
<organism evidence="1 2">
    <name type="scientific">Oryza meyeriana var. granulata</name>
    <dbReference type="NCBI Taxonomy" id="110450"/>
    <lineage>
        <taxon>Eukaryota</taxon>
        <taxon>Viridiplantae</taxon>
        <taxon>Streptophyta</taxon>
        <taxon>Embryophyta</taxon>
        <taxon>Tracheophyta</taxon>
        <taxon>Spermatophyta</taxon>
        <taxon>Magnoliopsida</taxon>
        <taxon>Liliopsida</taxon>
        <taxon>Poales</taxon>
        <taxon>Poaceae</taxon>
        <taxon>BOP clade</taxon>
        <taxon>Oryzoideae</taxon>
        <taxon>Oryzeae</taxon>
        <taxon>Oryzinae</taxon>
        <taxon>Oryza</taxon>
        <taxon>Oryza meyeriana</taxon>
    </lineage>
</organism>
<accession>A0A6G1E4W5</accession>
<proteinExistence type="predicted"/>
<dbReference type="Proteomes" id="UP000479710">
    <property type="component" value="Unassembled WGS sequence"/>
</dbReference>
<comment type="caution">
    <text evidence="1">The sequence shown here is derived from an EMBL/GenBank/DDBJ whole genome shotgun (WGS) entry which is preliminary data.</text>
</comment>
<evidence type="ECO:0000313" key="1">
    <source>
        <dbReference type="EMBL" id="KAF0919767.1"/>
    </source>
</evidence>
<gene>
    <name evidence="1" type="ORF">E2562_031464</name>
</gene>